<name>A0A0R3UAH6_MESCO</name>
<evidence type="ECO:0000256" key="1">
    <source>
        <dbReference type="SAM" id="MobiDB-lite"/>
    </source>
</evidence>
<protein>
    <recommendedName>
        <fullName evidence="5">Vacuole membrane protein 1</fullName>
    </recommendedName>
</protein>
<feature type="transmembrane region" description="Helical" evidence="2">
    <location>
        <begin position="96"/>
        <end position="124"/>
    </location>
</feature>
<dbReference type="EMBL" id="UXSR01001107">
    <property type="protein sequence ID" value="VDD77922.1"/>
    <property type="molecule type" value="Genomic_DNA"/>
</dbReference>
<evidence type="ECO:0008006" key="5">
    <source>
        <dbReference type="Google" id="ProtNLM"/>
    </source>
</evidence>
<keyword evidence="4" id="KW-1185">Reference proteome</keyword>
<dbReference type="STRING" id="53468.A0A0R3UAH6"/>
<dbReference type="AlphaFoldDB" id="A0A0R3UAH6"/>
<feature type="transmembrane region" description="Helical" evidence="2">
    <location>
        <begin position="59"/>
        <end position="76"/>
    </location>
</feature>
<sequence length="425" mass="48014">MNMACQSNRLNSKKRYRSEQDERRILKIWISPLTTLYYFSRECASQSAQVLRNILKYKLRVSFFILICILIGYLRSMDGPHREVSTFMFALIEKKAVWYIWWVVLGFLSSCGFGFGLHTFLLYLGPFIAQVTMSAYVCRSLNFPEPPYPDEIVCPENGNSDVSFFDIVRKVQLESILWGFGTAIGELPPYIMARGARLSCNLNDEIELSLNNASSSSELETDVNHSPGSDQKPSAYQRFELLLQRLVTRVGFFGILLCASVPNPLFDLAGMTCGHFLVPFSTFFGATCIGKALIKTHIQQFAVIAASSEDHVEALVNFIGKIPLVGASLRRPLMNYLQYQKDKLQQKTVQSSGSWFQFIVNFIVTMGMISFIVSIINAMAQTNHKKTCRQHKGQHQNQRRQTKKNGPSTNLGGGSKKNCVREKAD</sequence>
<evidence type="ECO:0000313" key="4">
    <source>
        <dbReference type="Proteomes" id="UP000267029"/>
    </source>
</evidence>
<keyword evidence="2" id="KW-1133">Transmembrane helix</keyword>
<keyword evidence="2" id="KW-0472">Membrane</keyword>
<evidence type="ECO:0000256" key="2">
    <source>
        <dbReference type="SAM" id="Phobius"/>
    </source>
</evidence>
<feature type="region of interest" description="Disordered" evidence="1">
    <location>
        <begin position="390"/>
        <end position="425"/>
    </location>
</feature>
<dbReference type="OrthoDB" id="2016540at2759"/>
<evidence type="ECO:0000313" key="3">
    <source>
        <dbReference type="EMBL" id="VDD77922.1"/>
    </source>
</evidence>
<accession>A0A0R3UAH6</accession>
<gene>
    <name evidence="3" type="ORF">MCOS_LOCUS3925</name>
</gene>
<organism evidence="3 4">
    <name type="scientific">Mesocestoides corti</name>
    <name type="common">Flatworm</name>
    <dbReference type="NCBI Taxonomy" id="53468"/>
    <lineage>
        <taxon>Eukaryota</taxon>
        <taxon>Metazoa</taxon>
        <taxon>Spiralia</taxon>
        <taxon>Lophotrochozoa</taxon>
        <taxon>Platyhelminthes</taxon>
        <taxon>Cestoda</taxon>
        <taxon>Eucestoda</taxon>
        <taxon>Cyclophyllidea</taxon>
        <taxon>Mesocestoididae</taxon>
        <taxon>Mesocestoides</taxon>
    </lineage>
</organism>
<feature type="compositionally biased region" description="Basic residues" evidence="1">
    <location>
        <begin position="390"/>
        <end position="403"/>
    </location>
</feature>
<feature type="transmembrane region" description="Helical" evidence="2">
    <location>
        <begin position="246"/>
        <end position="266"/>
    </location>
</feature>
<reference evidence="3 4" key="1">
    <citation type="submission" date="2018-10" db="EMBL/GenBank/DDBJ databases">
        <authorList>
            <consortium name="Pathogen Informatics"/>
        </authorList>
    </citation>
    <scope>NUCLEOTIDE SEQUENCE [LARGE SCALE GENOMIC DNA]</scope>
</reference>
<keyword evidence="2" id="KW-0812">Transmembrane</keyword>
<dbReference type="Proteomes" id="UP000267029">
    <property type="component" value="Unassembled WGS sequence"/>
</dbReference>
<proteinExistence type="predicted"/>
<feature type="transmembrane region" description="Helical" evidence="2">
    <location>
        <begin position="355"/>
        <end position="380"/>
    </location>
</feature>